<keyword evidence="1" id="KW-1133">Transmembrane helix</keyword>
<gene>
    <name evidence="2" type="ORF">ACFR9S_13380</name>
</gene>
<keyword evidence="1" id="KW-0812">Transmembrane</keyword>
<dbReference type="Proteomes" id="UP001597111">
    <property type="component" value="Unassembled WGS sequence"/>
</dbReference>
<sequence>MSNVERTRLAGADSPVGDLVSTGILAVAVLTFLTSWVLLLQWVDETATVAGLSVLKLLFVGLV</sequence>
<evidence type="ECO:0000313" key="2">
    <source>
        <dbReference type="EMBL" id="MFD1527271.1"/>
    </source>
</evidence>
<keyword evidence="3" id="KW-1185">Reference proteome</keyword>
<accession>A0ABD6B8G4</accession>
<feature type="transmembrane region" description="Helical" evidence="1">
    <location>
        <begin position="20"/>
        <end position="40"/>
    </location>
</feature>
<organism evidence="2 3">
    <name type="scientific">Halolamina salina</name>
    <dbReference type="NCBI Taxonomy" id="1220023"/>
    <lineage>
        <taxon>Archaea</taxon>
        <taxon>Methanobacteriati</taxon>
        <taxon>Methanobacteriota</taxon>
        <taxon>Stenosarchaea group</taxon>
        <taxon>Halobacteria</taxon>
        <taxon>Halobacteriales</taxon>
        <taxon>Haloferacaceae</taxon>
    </lineage>
</organism>
<comment type="caution">
    <text evidence="2">The sequence shown here is derived from an EMBL/GenBank/DDBJ whole genome shotgun (WGS) entry which is preliminary data.</text>
</comment>
<reference evidence="2 3" key="1">
    <citation type="journal article" date="2019" name="Int. J. Syst. Evol. Microbiol.">
        <title>The Global Catalogue of Microorganisms (GCM) 10K type strain sequencing project: providing services to taxonomists for standard genome sequencing and annotation.</title>
        <authorList>
            <consortium name="The Broad Institute Genomics Platform"/>
            <consortium name="The Broad Institute Genome Sequencing Center for Infectious Disease"/>
            <person name="Wu L."/>
            <person name="Ma J."/>
        </authorList>
    </citation>
    <scope>NUCLEOTIDE SEQUENCE [LARGE SCALE GENOMIC DNA]</scope>
    <source>
        <strain evidence="2 3">CGMCC 1.12285</strain>
    </source>
</reference>
<feature type="non-terminal residue" evidence="2">
    <location>
        <position position="63"/>
    </location>
</feature>
<proteinExistence type="predicted"/>
<evidence type="ECO:0000256" key="1">
    <source>
        <dbReference type="SAM" id="Phobius"/>
    </source>
</evidence>
<dbReference type="AlphaFoldDB" id="A0ABD6B8G4"/>
<keyword evidence="1" id="KW-0472">Membrane</keyword>
<dbReference type="EMBL" id="JBHUDH010000171">
    <property type="protein sequence ID" value="MFD1527271.1"/>
    <property type="molecule type" value="Genomic_DNA"/>
</dbReference>
<evidence type="ECO:0000313" key="3">
    <source>
        <dbReference type="Proteomes" id="UP001597111"/>
    </source>
</evidence>
<protein>
    <submittedName>
        <fullName evidence="2">Phosphate ABC transporter, permease protein PstA</fullName>
    </submittedName>
</protein>
<name>A0ABD6B8G4_9EURY</name>